<dbReference type="InterPro" id="IPR050469">
    <property type="entry name" value="Diguanylate_Cyclase"/>
</dbReference>
<keyword evidence="1" id="KW-0812">Transmembrane</keyword>
<dbReference type="GO" id="GO:1902201">
    <property type="term" value="P:negative regulation of bacterial-type flagellum-dependent cell motility"/>
    <property type="evidence" value="ECO:0007669"/>
    <property type="project" value="TreeGrafter"/>
</dbReference>
<evidence type="ECO:0000313" key="5">
    <source>
        <dbReference type="Proteomes" id="UP000313988"/>
    </source>
</evidence>
<evidence type="ECO:0000313" key="4">
    <source>
        <dbReference type="EMBL" id="TNM72465.1"/>
    </source>
</evidence>
<feature type="transmembrane region" description="Helical" evidence="1">
    <location>
        <begin position="95"/>
        <end position="114"/>
    </location>
</feature>
<sequence>MPEHALREQRLEAMRRRGYLVLCACSVAVHAAIAVGELPQGNWRAAAVAVLSAALLPAVLSRRVSAHRLDVLVVWCANIGATYFLWDFYARSLALGARESLTVLLFFVVWFGLLPLKQAAVRGGLLYAALIALVLRQGLGDWGPGGPGLADPVPLLYTGFLLFLIGQMAVTGRQLQQELSRTALYADLALTDALTGLPNRRSLEQRLEEHYLGQDVAGETDRAATSIGVLIVDIDLFKTVNDTHGHEVGDQVLVNLGRTLRTCARAEDLVARWGGEEFVLLITHGDPTALKQIGRRIQQALAEQKPPQPLPRVTVSIGAALSGEAGNAASLLALADRRLYRAKHAGRNRMNMDDLRREAGAAGLRGEIPVAHTQVLDVPGPG</sequence>
<dbReference type="PROSITE" id="PS50887">
    <property type="entry name" value="GGDEF"/>
    <property type="match status" value="1"/>
</dbReference>
<gene>
    <name evidence="4" type="ORF">FHR04_04060</name>
    <name evidence="3" type="ORF">HNQ04_001053</name>
</gene>
<dbReference type="GO" id="GO:0005886">
    <property type="term" value="C:plasma membrane"/>
    <property type="evidence" value="ECO:0007669"/>
    <property type="project" value="TreeGrafter"/>
</dbReference>
<dbReference type="OrthoDB" id="62758at2"/>
<proteinExistence type="predicted"/>
<dbReference type="SMART" id="SM00267">
    <property type="entry name" value="GGDEF"/>
    <property type="match status" value="1"/>
</dbReference>
<dbReference type="AlphaFoldDB" id="A0A5C4YBE3"/>
<dbReference type="EMBL" id="JACHEW010000004">
    <property type="protein sequence ID" value="MBB6015821.1"/>
    <property type="molecule type" value="Genomic_DNA"/>
</dbReference>
<feature type="transmembrane region" description="Helical" evidence="1">
    <location>
        <begin position="155"/>
        <end position="172"/>
    </location>
</feature>
<feature type="transmembrane region" description="Helical" evidence="1">
    <location>
        <begin position="119"/>
        <end position="135"/>
    </location>
</feature>
<feature type="transmembrane region" description="Helical" evidence="1">
    <location>
        <begin position="18"/>
        <end position="36"/>
    </location>
</feature>
<name>A0A5C4YBE3_9DEIO</name>
<dbReference type="FunFam" id="3.30.70.270:FF:000001">
    <property type="entry name" value="Diguanylate cyclase domain protein"/>
    <property type="match status" value="1"/>
</dbReference>
<keyword evidence="1" id="KW-0472">Membrane</keyword>
<reference evidence="3 6" key="2">
    <citation type="submission" date="2020-08" db="EMBL/GenBank/DDBJ databases">
        <title>Genomic Encyclopedia of Type Strains, Phase IV (KMG-IV): sequencing the most valuable type-strain genomes for metagenomic binning, comparative biology and taxonomic classification.</title>
        <authorList>
            <person name="Goeker M."/>
        </authorList>
    </citation>
    <scope>NUCLEOTIDE SEQUENCE [LARGE SCALE GENOMIC DNA]</scope>
    <source>
        <strain evidence="3 6">DSM 12027</strain>
    </source>
</reference>
<evidence type="ECO:0000313" key="3">
    <source>
        <dbReference type="EMBL" id="MBB6015821.1"/>
    </source>
</evidence>
<dbReference type="SUPFAM" id="SSF55073">
    <property type="entry name" value="Nucleotide cyclase"/>
    <property type="match status" value="1"/>
</dbReference>
<keyword evidence="6" id="KW-1185">Reference proteome</keyword>
<feature type="transmembrane region" description="Helical" evidence="1">
    <location>
        <begin position="42"/>
        <end position="60"/>
    </location>
</feature>
<protein>
    <submittedName>
        <fullName evidence="3">Diguanylate cyclase (GGDEF)-like protein</fullName>
    </submittedName>
    <submittedName>
        <fullName evidence="4">GGDEF domain-containing protein</fullName>
    </submittedName>
</protein>
<dbReference type="InterPro" id="IPR000160">
    <property type="entry name" value="GGDEF_dom"/>
</dbReference>
<dbReference type="NCBIfam" id="TIGR00254">
    <property type="entry name" value="GGDEF"/>
    <property type="match status" value="1"/>
</dbReference>
<dbReference type="PANTHER" id="PTHR45138">
    <property type="entry name" value="REGULATORY COMPONENTS OF SENSORY TRANSDUCTION SYSTEM"/>
    <property type="match status" value="1"/>
</dbReference>
<feature type="transmembrane region" description="Helical" evidence="1">
    <location>
        <begin position="72"/>
        <end position="89"/>
    </location>
</feature>
<dbReference type="CDD" id="cd01949">
    <property type="entry name" value="GGDEF"/>
    <property type="match status" value="1"/>
</dbReference>
<organism evidence="4 5">
    <name type="scientific">Deinococcus radiopugnans ATCC 19172</name>
    <dbReference type="NCBI Taxonomy" id="585398"/>
    <lineage>
        <taxon>Bacteria</taxon>
        <taxon>Thermotogati</taxon>
        <taxon>Deinococcota</taxon>
        <taxon>Deinococci</taxon>
        <taxon>Deinococcales</taxon>
        <taxon>Deinococcaceae</taxon>
        <taxon>Deinococcus</taxon>
    </lineage>
</organism>
<dbReference type="Proteomes" id="UP000313988">
    <property type="component" value="Unassembled WGS sequence"/>
</dbReference>
<dbReference type="InterPro" id="IPR029787">
    <property type="entry name" value="Nucleotide_cyclase"/>
</dbReference>
<dbReference type="Pfam" id="PF00990">
    <property type="entry name" value="GGDEF"/>
    <property type="match status" value="1"/>
</dbReference>
<dbReference type="GO" id="GO:0043709">
    <property type="term" value="P:cell adhesion involved in single-species biofilm formation"/>
    <property type="evidence" value="ECO:0007669"/>
    <property type="project" value="TreeGrafter"/>
</dbReference>
<evidence type="ECO:0000313" key="6">
    <source>
        <dbReference type="Proteomes" id="UP000629870"/>
    </source>
</evidence>
<reference evidence="4 5" key="1">
    <citation type="submission" date="2019-06" db="EMBL/GenBank/DDBJ databases">
        <title>Genome sequence of Deinococcus radiopugnans ATCC 19172.</title>
        <authorList>
            <person name="Maclea K.S."/>
            <person name="Maynard C.R."/>
        </authorList>
    </citation>
    <scope>NUCLEOTIDE SEQUENCE [LARGE SCALE GENOMIC DNA]</scope>
    <source>
        <strain evidence="4 5">ATCC 19172</strain>
    </source>
</reference>
<evidence type="ECO:0000256" key="1">
    <source>
        <dbReference type="SAM" id="Phobius"/>
    </source>
</evidence>
<dbReference type="Gene3D" id="3.30.70.270">
    <property type="match status" value="1"/>
</dbReference>
<dbReference type="Proteomes" id="UP000629870">
    <property type="component" value="Unassembled WGS sequence"/>
</dbReference>
<dbReference type="InterPro" id="IPR043128">
    <property type="entry name" value="Rev_trsase/Diguanyl_cyclase"/>
</dbReference>
<keyword evidence="1" id="KW-1133">Transmembrane helix</keyword>
<feature type="domain" description="GGDEF" evidence="2">
    <location>
        <begin position="225"/>
        <end position="355"/>
    </location>
</feature>
<comment type="caution">
    <text evidence="4">The sequence shown here is derived from an EMBL/GenBank/DDBJ whole genome shotgun (WGS) entry which is preliminary data.</text>
</comment>
<dbReference type="GO" id="GO:0052621">
    <property type="term" value="F:diguanylate cyclase activity"/>
    <property type="evidence" value="ECO:0007669"/>
    <property type="project" value="TreeGrafter"/>
</dbReference>
<accession>A0A5C4YBE3</accession>
<evidence type="ECO:0000259" key="2">
    <source>
        <dbReference type="PROSITE" id="PS50887"/>
    </source>
</evidence>
<dbReference type="PANTHER" id="PTHR45138:SF9">
    <property type="entry name" value="DIGUANYLATE CYCLASE DGCM-RELATED"/>
    <property type="match status" value="1"/>
</dbReference>
<dbReference type="RefSeq" id="WP_139400990.1">
    <property type="nucleotide sequence ID" value="NZ_JACHEW010000004.1"/>
</dbReference>
<dbReference type="EMBL" id="VDMO01000003">
    <property type="protein sequence ID" value="TNM72465.1"/>
    <property type="molecule type" value="Genomic_DNA"/>
</dbReference>